<feature type="repeat" description="TPR" evidence="19">
    <location>
        <begin position="164"/>
        <end position="197"/>
    </location>
</feature>
<sequence length="644" mass="72965">MRPFITYLLFFLATYGCTASYAQSPKTDSLRKLISSEKDIDRKMDLLLLLSNEFRMRNPDSSAKVTDELVKLAGKQHNETMQLRAEVNKVYYYMSMSKPDSGLLLSSKNIRLLNKVQGTDSLQSQYYSAAGLALMRMNRQKEAMEQFYMALKKAEKGNEKVVMVKSLHNIGWAYMELNQFKEAIEHFRSSIDLAEEIKLPVRFAVSYNNLASCYGALKQYDSVYKFVKQGIRIAQQQKNIEAEANGWNIMGTAYTAERKYREALDCFLKAKPIREKTGDAFFIVSDLAVLSELYALMNNTTEGLRTGNEALRIAQEKNLQAKFPMIYKAIALNHEKAGNYAAASELYKKMNDLKDSIYTHASEEALAEMKTKYETEKKEKVIQEQQFNLTRKNYLITGISLALLFGLALAWLFYNRNQLKQKAKLQQTVFEQQQLAASAVMKAEEKERQRIAKDLHDGVGQMMSAAKMNLSAFENEIQFSNADQKLSFERIIGLVDESCKEVRTVSHQMMPNMLLKSGLGKAVAEFLDKIDQKVIKVNLHVEGLQERLNEDVEIVLYRVLQECVNNVIKHSGASHLDIAIIKDKDGISATIEDNGKGFDLQQLDEESGIGLKNMKARIDYLNGSIDFDTAPGKGTLVAIHLPVA</sequence>
<evidence type="ECO:0000313" key="24">
    <source>
        <dbReference type="Proteomes" id="UP000515344"/>
    </source>
</evidence>
<name>A0A7G5XIZ1_9BACT</name>
<dbReference type="GO" id="GO:0051539">
    <property type="term" value="F:4 iron, 4 sulfur cluster binding"/>
    <property type="evidence" value="ECO:0007669"/>
    <property type="project" value="UniProtKB-KW"/>
</dbReference>
<dbReference type="Proteomes" id="UP000515344">
    <property type="component" value="Chromosome"/>
</dbReference>
<keyword evidence="24" id="KW-1185">Reference proteome</keyword>
<evidence type="ECO:0000256" key="4">
    <source>
        <dbReference type="ARBA" id="ARBA00012438"/>
    </source>
</evidence>
<evidence type="ECO:0000256" key="12">
    <source>
        <dbReference type="ARBA" id="ARBA00022777"/>
    </source>
</evidence>
<dbReference type="GO" id="GO:0000155">
    <property type="term" value="F:phosphorelay sensor kinase activity"/>
    <property type="evidence" value="ECO:0007669"/>
    <property type="project" value="InterPro"/>
</dbReference>
<keyword evidence="20" id="KW-0812">Transmembrane</keyword>
<keyword evidence="16" id="KW-0411">Iron-sulfur</keyword>
<dbReference type="CDD" id="cd16917">
    <property type="entry name" value="HATPase_UhpB-NarQ-NarX-like"/>
    <property type="match status" value="1"/>
</dbReference>
<keyword evidence="11" id="KW-0547">Nucleotide-binding</keyword>
<keyword evidence="13" id="KW-0067">ATP-binding</keyword>
<proteinExistence type="predicted"/>
<evidence type="ECO:0000256" key="20">
    <source>
        <dbReference type="SAM" id="Phobius"/>
    </source>
</evidence>
<evidence type="ECO:0000256" key="1">
    <source>
        <dbReference type="ARBA" id="ARBA00000085"/>
    </source>
</evidence>
<evidence type="ECO:0000256" key="19">
    <source>
        <dbReference type="PROSITE-ProRule" id="PRU00339"/>
    </source>
</evidence>
<evidence type="ECO:0000256" key="17">
    <source>
        <dbReference type="ARBA" id="ARBA00024827"/>
    </source>
</evidence>
<feature type="signal peptide" evidence="21">
    <location>
        <begin position="1"/>
        <end position="22"/>
    </location>
</feature>
<dbReference type="GO" id="GO:0005524">
    <property type="term" value="F:ATP binding"/>
    <property type="evidence" value="ECO:0007669"/>
    <property type="project" value="UniProtKB-KW"/>
</dbReference>
<evidence type="ECO:0000256" key="11">
    <source>
        <dbReference type="ARBA" id="ARBA00022741"/>
    </source>
</evidence>
<dbReference type="PROSITE" id="PS50005">
    <property type="entry name" value="TPR"/>
    <property type="match status" value="2"/>
</dbReference>
<comment type="catalytic activity">
    <reaction evidence="1">
        <text>ATP + protein L-histidine = ADP + protein N-phospho-L-histidine.</text>
        <dbReference type="EC" id="2.7.13.3"/>
    </reaction>
</comment>
<dbReference type="Pfam" id="PF07730">
    <property type="entry name" value="HisKA_3"/>
    <property type="match status" value="1"/>
</dbReference>
<dbReference type="Gene3D" id="3.30.565.10">
    <property type="entry name" value="Histidine kinase-like ATPase, C-terminal domain"/>
    <property type="match status" value="1"/>
</dbReference>
<feature type="repeat" description="TPR" evidence="19">
    <location>
        <begin position="244"/>
        <end position="277"/>
    </location>
</feature>
<dbReference type="AlphaFoldDB" id="A0A7G5XIZ1"/>
<dbReference type="InterPro" id="IPR004358">
    <property type="entry name" value="Sig_transdc_His_kin-like_C"/>
</dbReference>
<evidence type="ECO:0000259" key="22">
    <source>
        <dbReference type="PROSITE" id="PS50109"/>
    </source>
</evidence>
<dbReference type="InterPro" id="IPR011990">
    <property type="entry name" value="TPR-like_helical_dom_sf"/>
</dbReference>
<evidence type="ECO:0000256" key="16">
    <source>
        <dbReference type="ARBA" id="ARBA00023014"/>
    </source>
</evidence>
<evidence type="ECO:0000256" key="21">
    <source>
        <dbReference type="SAM" id="SignalP"/>
    </source>
</evidence>
<evidence type="ECO:0000256" key="14">
    <source>
        <dbReference type="ARBA" id="ARBA00023004"/>
    </source>
</evidence>
<comment type="function">
    <text evidence="17">Member of the two-component regulatory system NreB/NreC involved in the control of dissimilatory nitrate/nitrite reduction in response to oxygen. NreB functions as a direct oxygen sensor histidine kinase which is autophosphorylated, in the absence of oxygen, probably at the conserved histidine residue, and transfers its phosphate group probably to a conserved aspartate residue of NreC. NreB/NreC activates the expression of the nitrate (narGHJI) and nitrite (nir) reductase operons, as well as the putative nitrate transporter gene narT.</text>
</comment>
<feature type="chain" id="PRO_5029011321" description="Oxygen sensor histidine kinase NreB" evidence="21">
    <location>
        <begin position="23"/>
        <end position="644"/>
    </location>
</feature>
<dbReference type="InterPro" id="IPR011712">
    <property type="entry name" value="Sig_transdc_His_kin_sub3_dim/P"/>
</dbReference>
<evidence type="ECO:0000256" key="10">
    <source>
        <dbReference type="ARBA" id="ARBA00022723"/>
    </source>
</evidence>
<dbReference type="InterPro" id="IPR005467">
    <property type="entry name" value="His_kinase_dom"/>
</dbReference>
<keyword evidence="15" id="KW-0902">Two-component regulatory system</keyword>
<keyword evidence="9" id="KW-0808">Transferase</keyword>
<evidence type="ECO:0000256" key="2">
    <source>
        <dbReference type="ARBA" id="ARBA00001966"/>
    </source>
</evidence>
<accession>A0A7G5XIZ1</accession>
<keyword evidence="6" id="KW-0004">4Fe-4S</keyword>
<dbReference type="InterPro" id="IPR019734">
    <property type="entry name" value="TPR_rpt"/>
</dbReference>
<gene>
    <name evidence="23" type="ORF">H4075_04375</name>
</gene>
<protein>
    <recommendedName>
        <fullName evidence="5">Oxygen sensor histidine kinase NreB</fullName>
        <ecNumber evidence="4">2.7.13.3</ecNumber>
    </recommendedName>
    <alternativeName>
        <fullName evidence="18">Nitrogen regulation protein B</fullName>
    </alternativeName>
</protein>
<dbReference type="GO" id="GO:0046872">
    <property type="term" value="F:metal ion binding"/>
    <property type="evidence" value="ECO:0007669"/>
    <property type="project" value="UniProtKB-KW"/>
</dbReference>
<evidence type="ECO:0000256" key="6">
    <source>
        <dbReference type="ARBA" id="ARBA00022485"/>
    </source>
</evidence>
<dbReference type="GO" id="GO:0005737">
    <property type="term" value="C:cytoplasm"/>
    <property type="evidence" value="ECO:0007669"/>
    <property type="project" value="UniProtKB-SubCell"/>
</dbReference>
<feature type="transmembrane region" description="Helical" evidence="20">
    <location>
        <begin position="394"/>
        <end position="414"/>
    </location>
</feature>
<dbReference type="InterPro" id="IPR036890">
    <property type="entry name" value="HATPase_C_sf"/>
</dbReference>
<keyword evidence="10" id="KW-0479">Metal-binding</keyword>
<keyword evidence="20" id="KW-0472">Membrane</keyword>
<organism evidence="23 24">
    <name type="scientific">Lacibacter sediminis</name>
    <dbReference type="NCBI Taxonomy" id="2760713"/>
    <lineage>
        <taxon>Bacteria</taxon>
        <taxon>Pseudomonadati</taxon>
        <taxon>Bacteroidota</taxon>
        <taxon>Chitinophagia</taxon>
        <taxon>Chitinophagales</taxon>
        <taxon>Chitinophagaceae</taxon>
        <taxon>Lacibacter</taxon>
    </lineage>
</organism>
<evidence type="ECO:0000256" key="5">
    <source>
        <dbReference type="ARBA" id="ARBA00017322"/>
    </source>
</evidence>
<dbReference type="SUPFAM" id="SSF48452">
    <property type="entry name" value="TPR-like"/>
    <property type="match status" value="3"/>
</dbReference>
<dbReference type="SMART" id="SM00028">
    <property type="entry name" value="TPR"/>
    <property type="match status" value="5"/>
</dbReference>
<dbReference type="PRINTS" id="PR00344">
    <property type="entry name" value="BCTRLSENSOR"/>
</dbReference>
<dbReference type="Pfam" id="PF13181">
    <property type="entry name" value="TPR_8"/>
    <property type="match status" value="1"/>
</dbReference>
<dbReference type="PANTHER" id="PTHR24421">
    <property type="entry name" value="NITRATE/NITRITE SENSOR PROTEIN NARX-RELATED"/>
    <property type="match status" value="1"/>
</dbReference>
<reference evidence="24" key="1">
    <citation type="submission" date="2020-08" db="EMBL/GenBank/DDBJ databases">
        <title>Lacibacter sp. S13-6-6 genome sequencing.</title>
        <authorList>
            <person name="Jin L."/>
        </authorList>
    </citation>
    <scope>NUCLEOTIDE SEQUENCE [LARGE SCALE GENOMIC DNA]</scope>
    <source>
        <strain evidence="24">S13-6-6</strain>
    </source>
</reference>
<keyword evidence="14" id="KW-0408">Iron</keyword>
<dbReference type="Pfam" id="PF02518">
    <property type="entry name" value="HATPase_c"/>
    <property type="match status" value="1"/>
</dbReference>
<dbReference type="InterPro" id="IPR003594">
    <property type="entry name" value="HATPase_dom"/>
</dbReference>
<dbReference type="SMART" id="SM00387">
    <property type="entry name" value="HATPase_c"/>
    <property type="match status" value="1"/>
</dbReference>
<comment type="cofactor">
    <cofactor evidence="2">
        <name>[4Fe-4S] cluster</name>
        <dbReference type="ChEBI" id="CHEBI:49883"/>
    </cofactor>
</comment>
<evidence type="ECO:0000256" key="7">
    <source>
        <dbReference type="ARBA" id="ARBA00022490"/>
    </source>
</evidence>
<comment type="subcellular location">
    <subcellularLocation>
        <location evidence="3">Cytoplasm</location>
    </subcellularLocation>
</comment>
<dbReference type="PROSITE" id="PS50109">
    <property type="entry name" value="HIS_KIN"/>
    <property type="match status" value="1"/>
</dbReference>
<dbReference type="GO" id="GO:0016020">
    <property type="term" value="C:membrane"/>
    <property type="evidence" value="ECO:0007669"/>
    <property type="project" value="InterPro"/>
</dbReference>
<evidence type="ECO:0000256" key="13">
    <source>
        <dbReference type="ARBA" id="ARBA00022840"/>
    </source>
</evidence>
<keyword evidence="21" id="KW-0732">Signal</keyword>
<dbReference type="KEGG" id="lacs:H4075_04375"/>
<evidence type="ECO:0000256" key="15">
    <source>
        <dbReference type="ARBA" id="ARBA00023012"/>
    </source>
</evidence>
<feature type="domain" description="Histidine kinase" evidence="22">
    <location>
        <begin position="450"/>
        <end position="644"/>
    </location>
</feature>
<dbReference type="Gene3D" id="1.20.5.1930">
    <property type="match status" value="1"/>
</dbReference>
<keyword evidence="12 23" id="KW-0418">Kinase</keyword>
<evidence type="ECO:0000256" key="3">
    <source>
        <dbReference type="ARBA" id="ARBA00004496"/>
    </source>
</evidence>
<dbReference type="PANTHER" id="PTHR24421:SF10">
    <property type="entry name" value="NITRATE_NITRITE SENSOR PROTEIN NARQ"/>
    <property type="match status" value="1"/>
</dbReference>
<dbReference type="RefSeq" id="WP_182804510.1">
    <property type="nucleotide sequence ID" value="NZ_CP060007.1"/>
</dbReference>
<evidence type="ECO:0000313" key="23">
    <source>
        <dbReference type="EMBL" id="QNA45444.1"/>
    </source>
</evidence>
<dbReference type="InterPro" id="IPR050482">
    <property type="entry name" value="Sensor_HK_TwoCompSys"/>
</dbReference>
<dbReference type="EMBL" id="CP060007">
    <property type="protein sequence ID" value="QNA45444.1"/>
    <property type="molecule type" value="Genomic_DNA"/>
</dbReference>
<dbReference type="PROSITE" id="PS51257">
    <property type="entry name" value="PROKAR_LIPOPROTEIN"/>
    <property type="match status" value="1"/>
</dbReference>
<keyword evidence="20" id="KW-1133">Transmembrane helix</keyword>
<dbReference type="SUPFAM" id="SSF55874">
    <property type="entry name" value="ATPase domain of HSP90 chaperone/DNA topoisomerase II/histidine kinase"/>
    <property type="match status" value="1"/>
</dbReference>
<keyword evidence="8" id="KW-0597">Phosphoprotein</keyword>
<evidence type="ECO:0000256" key="9">
    <source>
        <dbReference type="ARBA" id="ARBA00022679"/>
    </source>
</evidence>
<dbReference type="GO" id="GO:0046983">
    <property type="term" value="F:protein dimerization activity"/>
    <property type="evidence" value="ECO:0007669"/>
    <property type="project" value="InterPro"/>
</dbReference>
<keyword evidence="7" id="KW-0963">Cytoplasm</keyword>
<evidence type="ECO:0000256" key="18">
    <source>
        <dbReference type="ARBA" id="ARBA00030800"/>
    </source>
</evidence>
<dbReference type="EC" id="2.7.13.3" evidence="4"/>
<evidence type="ECO:0000256" key="8">
    <source>
        <dbReference type="ARBA" id="ARBA00022553"/>
    </source>
</evidence>
<dbReference type="Gene3D" id="1.25.40.10">
    <property type="entry name" value="Tetratricopeptide repeat domain"/>
    <property type="match status" value="2"/>
</dbReference>
<keyword evidence="19" id="KW-0802">TPR repeat</keyword>